<protein>
    <recommendedName>
        <fullName evidence="11">1,4-alpha-D-glucan glucanohydrolase</fullName>
        <ecNumber evidence="3">3.2.1.1</ecNumber>
        <ecNumber evidence="9">3.2.1.41</ecNumber>
    </recommendedName>
    <alternativeName>
        <fullName evidence="10">Alpha-dextrin endo-1,6-alpha-glucosidase</fullName>
    </alternativeName>
    <alternativeName>
        <fullName evidence="12">Pullulan 6-glucanohydrolase</fullName>
    </alternativeName>
</protein>
<feature type="region of interest" description="Disordered" evidence="13">
    <location>
        <begin position="232"/>
        <end position="255"/>
    </location>
</feature>
<dbReference type="CDD" id="cd10315">
    <property type="entry name" value="CBM41_pullulanase"/>
    <property type="match status" value="2"/>
</dbReference>
<keyword evidence="4 14" id="KW-0732">Signal</keyword>
<dbReference type="EMBL" id="JBHTHQ010000021">
    <property type="protein sequence ID" value="MFD0705037.1"/>
    <property type="molecule type" value="Genomic_DNA"/>
</dbReference>
<dbReference type="SUPFAM" id="SSF51445">
    <property type="entry name" value="(Trans)glycosidases"/>
    <property type="match status" value="1"/>
</dbReference>
<comment type="catalytic activity">
    <reaction evidence="1">
        <text>Endohydrolysis of (1-&gt;4)-alpha-D-glucosidic linkages in polysaccharides containing three or more (1-&gt;4)-alpha-linked D-glucose units.</text>
        <dbReference type="EC" id="3.2.1.1"/>
    </reaction>
</comment>
<dbReference type="Gene3D" id="3.20.20.80">
    <property type="entry name" value="Glycosidases"/>
    <property type="match status" value="1"/>
</dbReference>
<name>A0ABW2Y461_9BIFI</name>
<accession>A0ABW2Y461</accession>
<gene>
    <name evidence="16" type="primary">pulA</name>
    <name evidence="16" type="ORF">ACFQY8_04685</name>
</gene>
<feature type="chain" id="PRO_5046911794" description="1,4-alpha-D-glucan glucanohydrolase" evidence="14">
    <location>
        <begin position="38"/>
        <end position="1047"/>
    </location>
</feature>
<dbReference type="Pfam" id="PF02922">
    <property type="entry name" value="CBM_48"/>
    <property type="match status" value="1"/>
</dbReference>
<dbReference type="EC" id="3.2.1.1" evidence="3"/>
<comment type="caution">
    <text evidence="16">The sequence shown here is derived from an EMBL/GenBank/DDBJ whole genome shotgun (WGS) entry which is preliminary data.</text>
</comment>
<reference evidence="17" key="1">
    <citation type="journal article" date="2019" name="Int. J. Syst. Evol. Microbiol.">
        <title>The Global Catalogue of Microorganisms (GCM) 10K type strain sequencing project: providing services to taxonomists for standard genome sequencing and annotation.</title>
        <authorList>
            <consortium name="The Broad Institute Genomics Platform"/>
            <consortium name="The Broad Institute Genome Sequencing Center for Infectious Disease"/>
            <person name="Wu L."/>
            <person name="Ma J."/>
        </authorList>
    </citation>
    <scope>NUCLEOTIDE SEQUENCE [LARGE SCALE GENOMIC DNA]</scope>
    <source>
        <strain evidence="17">CCM 8604</strain>
    </source>
</reference>
<organism evidence="16 17">
    <name type="scientific">Alloscardovia venturai</name>
    <dbReference type="NCBI Taxonomy" id="1769421"/>
    <lineage>
        <taxon>Bacteria</taxon>
        <taxon>Bacillati</taxon>
        <taxon>Actinomycetota</taxon>
        <taxon>Actinomycetes</taxon>
        <taxon>Bifidobacteriales</taxon>
        <taxon>Bifidobacteriaceae</taxon>
        <taxon>Alloscardovia</taxon>
    </lineage>
</organism>
<evidence type="ECO:0000256" key="10">
    <source>
        <dbReference type="ARBA" id="ARBA00029618"/>
    </source>
</evidence>
<dbReference type="Pfam" id="PF03714">
    <property type="entry name" value="PUD"/>
    <property type="match status" value="2"/>
</dbReference>
<feature type="signal peptide" evidence="14">
    <location>
        <begin position="1"/>
        <end position="37"/>
    </location>
</feature>
<keyword evidence="6" id="KW-0106">Calcium</keyword>
<evidence type="ECO:0000256" key="13">
    <source>
        <dbReference type="SAM" id="MobiDB-lite"/>
    </source>
</evidence>
<proteinExistence type="inferred from homology"/>
<dbReference type="Proteomes" id="UP001597036">
    <property type="component" value="Unassembled WGS sequence"/>
</dbReference>
<dbReference type="Gene3D" id="2.60.40.10">
    <property type="entry name" value="Immunoglobulins"/>
    <property type="match status" value="1"/>
</dbReference>
<dbReference type="PANTHER" id="PTHR43002">
    <property type="entry name" value="GLYCOGEN DEBRANCHING ENZYME"/>
    <property type="match status" value="1"/>
</dbReference>
<evidence type="ECO:0000256" key="1">
    <source>
        <dbReference type="ARBA" id="ARBA00000548"/>
    </source>
</evidence>
<comment type="catalytic activity">
    <reaction evidence="8">
        <text>Hydrolysis of (1-&gt;6)-alpha-D-glucosidic linkages in pullulan, amylopectin and glycogen, and in the alpha- and beta-limit dextrins of amylopectin and glycogen.</text>
        <dbReference type="EC" id="3.2.1.41"/>
    </reaction>
</comment>
<dbReference type="GO" id="GO:0051060">
    <property type="term" value="F:pullulanase activity"/>
    <property type="evidence" value="ECO:0007669"/>
    <property type="project" value="UniProtKB-EC"/>
</dbReference>
<evidence type="ECO:0000256" key="4">
    <source>
        <dbReference type="ARBA" id="ARBA00022729"/>
    </source>
</evidence>
<dbReference type="InterPro" id="IPR017853">
    <property type="entry name" value="GH"/>
</dbReference>
<evidence type="ECO:0000256" key="2">
    <source>
        <dbReference type="ARBA" id="ARBA00008061"/>
    </source>
</evidence>
<dbReference type="Pfam" id="PF00128">
    <property type="entry name" value="Alpha-amylase"/>
    <property type="match status" value="1"/>
</dbReference>
<evidence type="ECO:0000256" key="11">
    <source>
        <dbReference type="ARBA" id="ARBA00030238"/>
    </source>
</evidence>
<keyword evidence="5 16" id="KW-0378">Hydrolase</keyword>
<dbReference type="NCBIfam" id="TIGR02104">
    <property type="entry name" value="pulA_typeI"/>
    <property type="match status" value="1"/>
</dbReference>
<dbReference type="InterPro" id="IPR013784">
    <property type="entry name" value="Carb-bd-like_fold"/>
</dbReference>
<feature type="domain" description="Glycosyl hydrolase family 13 catalytic" evidence="15">
    <location>
        <begin position="503"/>
        <end position="912"/>
    </location>
</feature>
<keyword evidence="7 16" id="KW-0326">Glycosidase</keyword>
<dbReference type="Gene3D" id="2.60.40.1110">
    <property type="match status" value="2"/>
</dbReference>
<evidence type="ECO:0000256" key="12">
    <source>
        <dbReference type="ARBA" id="ARBA00031076"/>
    </source>
</evidence>
<dbReference type="InterPro" id="IPR011840">
    <property type="entry name" value="PulA_typeI"/>
</dbReference>
<evidence type="ECO:0000256" key="8">
    <source>
        <dbReference type="ARBA" id="ARBA00023965"/>
    </source>
</evidence>
<evidence type="ECO:0000256" key="3">
    <source>
        <dbReference type="ARBA" id="ARBA00012595"/>
    </source>
</evidence>
<dbReference type="InterPro" id="IPR006047">
    <property type="entry name" value="GH13_cat_dom"/>
</dbReference>
<dbReference type="CDD" id="cd02860">
    <property type="entry name" value="E_set_Pullulanase"/>
    <property type="match status" value="1"/>
</dbReference>
<evidence type="ECO:0000313" key="17">
    <source>
        <dbReference type="Proteomes" id="UP001597036"/>
    </source>
</evidence>
<dbReference type="SUPFAM" id="SSF49452">
    <property type="entry name" value="Starch-binding domain-like"/>
    <property type="match status" value="2"/>
</dbReference>
<evidence type="ECO:0000256" key="7">
    <source>
        <dbReference type="ARBA" id="ARBA00023295"/>
    </source>
</evidence>
<dbReference type="EC" id="3.2.1.41" evidence="9"/>
<sequence>MRRFSRLQSISVACLTALSMIMALVVGVTTPTTIAHAQSTDAASSQAVAQETKLTVHYRPAPQDPDGDKRGVYVWGTRTDGTTLEGQNYPFNQARDTFGKVFTVELKGKFDHVGVIITTSDWNKDGSKDRIVDTSSGSAQIWVVGGEDTTYTQPPADAMPTIKQLDVTVHYHRSDNDYAGWNVFNWGTVVDSTSVGQFTDTDDFGKIATYTQKSSSAISLSQFIVRKSADGNDWADREEASGSQSGDRTIPWSAISVNGDGTASAQVWVHSGDGVTYTNPEYIDMSHKITHAQISALNQLTVQLNHPVTSAEIEGKVSVTGASIASVSQQSPQVLVITTSHNMPANAAIGVSVEGYGSATAIAGSVVRTDAFDSLYAYNGDDLGAVYTSRSTVLKLWAPTAQSVKVNIYSSVTTDAALAKSVDMTYTARGVWKAVLHGNFNNTAYDYSLTFPDGTVNESVDPYAKASTQNSQRSVILDLQRTNPRYWRRMPAFGKATDAVISEMSVRDFSSLANSGVDSRYRGKFLGVVQKGTKNSYGDSTGLDYIKASGSTHVQIMPMYDFNNVRGESGSDVVYNWGYDPVNYNVPEGSYSTEPQTPSNRIFEAKQMIQGLHNSGIRVIMDVVYNHVFDASQHAFGKTVPGYYFRYDVNGKLVNNSGCGNDTASERTMMRKYIVDSVTYWAKEYHMDGFRFDLMGLLTKQTMKDVRSALNKIDPSLIVLGEGWDMNSTLDKSRMSIQPNGSELIDQGTAVSFFNDSIRDTIKGSVFDAQDKGFVQGKTGGESLLMNNILGCQNHSEYAPCTNGNANVKYAMPSQLIQYVEVHDNLTLYDKLKASMPQATTNDITQRDELANSIVLLSQGIPELQLGQSFLRTKGGNDNSYNSPDSVNGIDWDRLSTYKAADNYVKGLISLRKSIPALHADSYEAINAAVTPLATSNGLVAFQVKDKSSTYIVAFNGGNTSVKLDGLAKGKYTVLVAHGNVDDKAVAALAGHCGVRNARSKFMTVKIKKSYSIPSGQTLVLRKGKLSVHPARTHVPRRGWFMRWWWM</sequence>
<dbReference type="InterPro" id="IPR013783">
    <property type="entry name" value="Ig-like_fold"/>
</dbReference>
<comment type="similarity">
    <text evidence="2">Belongs to the glycosyl hydrolase 13 family.</text>
</comment>
<evidence type="ECO:0000256" key="6">
    <source>
        <dbReference type="ARBA" id="ARBA00022837"/>
    </source>
</evidence>
<keyword evidence="17" id="KW-1185">Reference proteome</keyword>
<dbReference type="InterPro" id="IPR004193">
    <property type="entry name" value="Glyco_hydro_13_N"/>
</dbReference>
<evidence type="ECO:0000313" key="16">
    <source>
        <dbReference type="EMBL" id="MFD0705037.1"/>
    </source>
</evidence>
<evidence type="ECO:0000259" key="15">
    <source>
        <dbReference type="SMART" id="SM00642"/>
    </source>
</evidence>
<evidence type="ECO:0000256" key="14">
    <source>
        <dbReference type="SAM" id="SignalP"/>
    </source>
</evidence>
<evidence type="ECO:0000256" key="5">
    <source>
        <dbReference type="ARBA" id="ARBA00022801"/>
    </source>
</evidence>
<dbReference type="SUPFAM" id="SSF81296">
    <property type="entry name" value="E set domains"/>
    <property type="match status" value="1"/>
</dbReference>
<dbReference type="InterPro" id="IPR014756">
    <property type="entry name" value="Ig_E-set"/>
</dbReference>
<evidence type="ECO:0000256" key="9">
    <source>
        <dbReference type="ARBA" id="ARBA00024062"/>
    </source>
</evidence>
<dbReference type="RefSeq" id="WP_377938738.1">
    <property type="nucleotide sequence ID" value="NZ_JBHTHQ010000021.1"/>
</dbReference>
<dbReference type="SMART" id="SM00642">
    <property type="entry name" value="Aamy"/>
    <property type="match status" value="1"/>
</dbReference>
<dbReference type="CDD" id="cd11341">
    <property type="entry name" value="AmyAc_Pullulanase_LD-like"/>
    <property type="match status" value="1"/>
</dbReference>
<dbReference type="InterPro" id="IPR005323">
    <property type="entry name" value="CBM41_pullulanase"/>
</dbReference>